<keyword evidence="1" id="KW-0812">Transmembrane</keyword>
<feature type="transmembrane region" description="Helical" evidence="1">
    <location>
        <begin position="101"/>
        <end position="119"/>
    </location>
</feature>
<evidence type="ECO:0000313" key="2">
    <source>
        <dbReference type="EMBL" id="EUJ39351.1"/>
    </source>
</evidence>
<dbReference type="STRING" id="1265861.BCAMP_07410"/>
<keyword evidence="3" id="KW-1185">Reference proteome</keyword>
<feature type="transmembrane region" description="Helical" evidence="1">
    <location>
        <begin position="226"/>
        <end position="244"/>
    </location>
</feature>
<dbReference type="OrthoDB" id="4966203at2"/>
<keyword evidence="1" id="KW-1133">Transmembrane helix</keyword>
<sequence>MKQTRFKRVTHHALTIPLILNILVTVTLIRQIFIGNWHNVFLCALTLMLFTLPTIVERQLKIHIPKAMQIVILLFIFSSEILGEIHNFYGTFTHWDTMLHTLNGFLCAAIGFSLVDILNRHDSVKINLSPLSVALVAFCFSMTIGVLWEFFEYGVDTFMAMDMQKDRIVQSIATVTLEPNGQNIPVVVDNIQYTQIYSGTDMNNLSQTVIAGGYLDIGLIDTMKDLLVNFVGAFVFSVFGWLYIKNRDKYAFAGKFMPMTERTYQKRLKLKK</sequence>
<feature type="transmembrane region" description="Helical" evidence="1">
    <location>
        <begin position="39"/>
        <end position="56"/>
    </location>
</feature>
<accession>W7CU70</accession>
<keyword evidence="1" id="KW-0472">Membrane</keyword>
<organism evidence="2 3">
    <name type="scientific">Brochothrix campestris FSL F6-1037</name>
    <dbReference type="NCBI Taxonomy" id="1265861"/>
    <lineage>
        <taxon>Bacteria</taxon>
        <taxon>Bacillati</taxon>
        <taxon>Bacillota</taxon>
        <taxon>Bacilli</taxon>
        <taxon>Bacillales</taxon>
        <taxon>Listeriaceae</taxon>
        <taxon>Brochothrix</taxon>
    </lineage>
</organism>
<comment type="caution">
    <text evidence="2">The sequence shown here is derived from an EMBL/GenBank/DDBJ whole genome shotgun (WGS) entry which is preliminary data.</text>
</comment>
<feature type="transmembrane region" description="Helical" evidence="1">
    <location>
        <begin position="12"/>
        <end position="33"/>
    </location>
</feature>
<name>W7CU70_9LIST</name>
<feature type="transmembrane region" description="Helical" evidence="1">
    <location>
        <begin position="131"/>
        <end position="151"/>
    </location>
</feature>
<gene>
    <name evidence="2" type="ORF">BCAMP_07410</name>
</gene>
<evidence type="ECO:0000313" key="3">
    <source>
        <dbReference type="Proteomes" id="UP000019243"/>
    </source>
</evidence>
<dbReference type="RefSeq" id="WP_156921180.1">
    <property type="nucleotide sequence ID" value="NZ_AODH01000028.1"/>
</dbReference>
<dbReference type="EMBL" id="AODH01000028">
    <property type="protein sequence ID" value="EUJ39351.1"/>
    <property type="molecule type" value="Genomic_DNA"/>
</dbReference>
<protein>
    <submittedName>
        <fullName evidence="2">Uncharacterized protein</fullName>
    </submittedName>
</protein>
<dbReference type="PATRIC" id="fig|1265861.3.peg.1455"/>
<dbReference type="AlphaFoldDB" id="W7CU70"/>
<dbReference type="Pfam" id="PF09997">
    <property type="entry name" value="DUF2238"/>
    <property type="match status" value="1"/>
</dbReference>
<reference evidence="2 3" key="1">
    <citation type="submission" date="2012-12" db="EMBL/GenBank/DDBJ databases">
        <title>Novel taxa of Listeriaceae from agricultural environments in the United States.</title>
        <authorList>
            <person name="den Bakker H.C."/>
            <person name="Allred A."/>
            <person name="Warchocki S."/>
            <person name="Wright E.M."/>
            <person name="Burrell A."/>
            <person name="Nightingale K.K."/>
            <person name="Kephart D."/>
            <person name="Wiedmann M."/>
        </authorList>
    </citation>
    <scope>NUCLEOTIDE SEQUENCE [LARGE SCALE GENOMIC DNA]</scope>
    <source>
        <strain evidence="2 3">FSL F6-1037</strain>
    </source>
</reference>
<dbReference type="InterPro" id="IPR014509">
    <property type="entry name" value="YjdF-like"/>
</dbReference>
<evidence type="ECO:0000256" key="1">
    <source>
        <dbReference type="SAM" id="Phobius"/>
    </source>
</evidence>
<proteinExistence type="predicted"/>
<feature type="transmembrane region" description="Helical" evidence="1">
    <location>
        <begin position="68"/>
        <end position="89"/>
    </location>
</feature>
<dbReference type="Proteomes" id="UP000019243">
    <property type="component" value="Unassembled WGS sequence"/>
</dbReference>